<dbReference type="EMBL" id="CSAE01000311">
    <property type="protein sequence ID" value="COW07596.1"/>
    <property type="molecule type" value="Genomic_DNA"/>
</dbReference>
<dbReference type="AlphaFoldDB" id="A0A0U0RIE0"/>
<feature type="region of interest" description="Disordered" evidence="1">
    <location>
        <begin position="1"/>
        <end position="24"/>
    </location>
</feature>
<accession>A0A0U0RIE0</accession>
<evidence type="ECO:0000313" key="2">
    <source>
        <dbReference type="EMBL" id="CFS08212.1"/>
    </source>
</evidence>
<protein>
    <submittedName>
        <fullName evidence="3">Uncharacterized protein</fullName>
    </submittedName>
</protein>
<organism evidence="3 4">
    <name type="scientific">Mycobacterium tuberculosis</name>
    <dbReference type="NCBI Taxonomy" id="1773"/>
    <lineage>
        <taxon>Bacteria</taxon>
        <taxon>Bacillati</taxon>
        <taxon>Actinomycetota</taxon>
        <taxon>Actinomycetes</taxon>
        <taxon>Mycobacteriales</taxon>
        <taxon>Mycobacteriaceae</taxon>
        <taxon>Mycobacterium</taxon>
        <taxon>Mycobacterium tuberculosis complex</taxon>
    </lineage>
</organism>
<evidence type="ECO:0000313" key="5">
    <source>
        <dbReference type="Proteomes" id="UP000046680"/>
    </source>
</evidence>
<gene>
    <name evidence="2" type="ORF">ERS007657_03923</name>
    <name evidence="3" type="ORF">ERS007703_02695</name>
</gene>
<dbReference type="EMBL" id="CGCX01002185">
    <property type="protein sequence ID" value="CFS08212.1"/>
    <property type="molecule type" value="Genomic_DNA"/>
</dbReference>
<proteinExistence type="predicted"/>
<name>A0A0U0RIE0_MYCTX</name>
<evidence type="ECO:0000256" key="1">
    <source>
        <dbReference type="SAM" id="MobiDB-lite"/>
    </source>
</evidence>
<evidence type="ECO:0000313" key="3">
    <source>
        <dbReference type="EMBL" id="COW07596.1"/>
    </source>
</evidence>
<dbReference type="Proteomes" id="UP000046680">
    <property type="component" value="Unassembled WGS sequence"/>
</dbReference>
<evidence type="ECO:0000313" key="4">
    <source>
        <dbReference type="Proteomes" id="UP000038802"/>
    </source>
</evidence>
<sequence length="69" mass="7460">MLTSRTSMAVPGTLEPNRNVTPSSGCTRMTIALVPSSSVMVASNGRCGARLKTRAISVTRRPNRFPVRR</sequence>
<dbReference type="Proteomes" id="UP000038802">
    <property type="component" value="Unassembled WGS sequence"/>
</dbReference>
<reference evidence="4 5" key="1">
    <citation type="submission" date="2015-03" db="EMBL/GenBank/DDBJ databases">
        <authorList>
            <consortium name="Pathogen Informatics"/>
        </authorList>
    </citation>
    <scope>NUCLEOTIDE SEQUENCE [LARGE SCALE GENOMIC DNA]</scope>
    <source>
        <strain evidence="2 5">C09601061</strain>
        <strain evidence="4">K00500041</strain>
    </source>
</reference>
<reference evidence="3" key="2">
    <citation type="submission" date="2015-03" db="EMBL/GenBank/DDBJ databases">
        <authorList>
            <person name="Murphy D."/>
        </authorList>
    </citation>
    <scope>NUCLEOTIDE SEQUENCE [LARGE SCALE GENOMIC DNA]</scope>
    <source>
        <strain evidence="3">K00500041</strain>
    </source>
</reference>